<reference evidence="2" key="1">
    <citation type="submission" date="2020-03" db="EMBL/GenBank/DDBJ databases">
        <title>The deep terrestrial virosphere.</title>
        <authorList>
            <person name="Holmfeldt K."/>
            <person name="Nilsson E."/>
            <person name="Simone D."/>
            <person name="Lopez-Fernandez M."/>
            <person name="Wu X."/>
            <person name="de Brujin I."/>
            <person name="Lundin D."/>
            <person name="Andersson A."/>
            <person name="Bertilsson S."/>
            <person name="Dopson M."/>
        </authorList>
    </citation>
    <scope>NUCLEOTIDE SEQUENCE</scope>
    <source>
        <strain evidence="1">MM171A02068</strain>
        <strain evidence="2">MM171B02023</strain>
    </source>
</reference>
<dbReference type="EMBL" id="MT143566">
    <property type="protein sequence ID" value="QJA98267.1"/>
    <property type="molecule type" value="Genomic_DNA"/>
</dbReference>
<evidence type="ECO:0000313" key="2">
    <source>
        <dbReference type="EMBL" id="QJB01777.1"/>
    </source>
</evidence>
<organism evidence="2">
    <name type="scientific">viral metagenome</name>
    <dbReference type="NCBI Taxonomy" id="1070528"/>
    <lineage>
        <taxon>unclassified sequences</taxon>
        <taxon>metagenomes</taxon>
        <taxon>organismal metagenomes</taxon>
    </lineage>
</organism>
<dbReference type="EMBL" id="MT143732">
    <property type="protein sequence ID" value="QJB01777.1"/>
    <property type="molecule type" value="Genomic_DNA"/>
</dbReference>
<protein>
    <submittedName>
        <fullName evidence="2">Uncharacterized protein</fullName>
    </submittedName>
</protein>
<gene>
    <name evidence="1" type="ORF">MM171A02068_0011</name>
    <name evidence="2" type="ORF">MM171B02023_0010</name>
</gene>
<name>A0A6M3M2A8_9ZZZZ</name>
<dbReference type="AlphaFoldDB" id="A0A6M3M2A8"/>
<proteinExistence type="predicted"/>
<evidence type="ECO:0000313" key="1">
    <source>
        <dbReference type="EMBL" id="QJA98267.1"/>
    </source>
</evidence>
<sequence length="49" mass="5781">MEVRKSIVLSVDSDVWAEFRMKAIAEDISVGGLVRRWIEEWVEENKEED</sequence>
<accession>A0A6M3M2A8</accession>